<evidence type="ECO:0000256" key="1">
    <source>
        <dbReference type="ARBA" id="ARBA00022679"/>
    </source>
</evidence>
<accession>A0A1W0CKG5</accession>
<sequence>MPANTAAAIARSREFSHYLQRLLTAQPAELARLESRLSHRFDAAEMNAFADWEALTDAERLAPALRRLRQAVVARLICRDLNGLADLDEVVSTISALADFAVQRALASARAGLAHYGEPIGEDSGEVQQLIVIGMGKLGGGELNVSSDIDLIFIYPESGDTDGASRGGRSISNHEYFTQVGKRLIALLNDVTADGQVFRVDMRLRPYGDSGPLAMSFAALENYLLSQGREWERYAWIKARPLSGDAAALADTARPFVYRKYLDYSAYGAMRDLHAQIRREVARRDRAENIKLGPGGIREVEFIAQVFQLIRGGRDRSLQLRGTRETLRRLGELRLLEPAAVDELLQAYAFLRNLEHRLQYLDDQQTQTLPAGADNRARIAASMGCADWDQFMNRLNQQRRKVTRHFEQVFILPTEGATDHPLADLWRDIADELPVERLRRMSFAEPEQVARQLQSLAQGQRYQQMPLNGRKQFDQLMPALIEVASRFDNADATLTRIIALMEAISRRASYLALLTEYPQTLQRLASLYSSSAWVSGYLTRHPILLDELLDARVLYATPDWPQLAEQLEQQLRQADGDVEAKMDALRHFQHAQSFRLVAQDLAGMWTVEALSDQLSLLADIVLATTLRHAWLDIPSRHCDTPRFAIIGYGKLGGKELGYASDLDLIFLYDDEHPDAAELYSRLARKMSTWLTSATAAGVLYDIDLRLRPNGASGLLVSSVNAFRQYQEQQAWVWEHQALTRARYVAGDADVGAQFEQERHAILTRRRELSVLRDEVLAMRQRMLDSHPARDEDPKNARGGIIDIEFIVQYLILAHAHALPALTANAGNIALLATAAEAGLIPAADAEAARNAYRHYRRLQHTARLNEKQTVTPDAALLQDYSLCRSLWRLVFEQALNFS</sequence>
<dbReference type="InterPro" id="IPR023057">
    <property type="entry name" value="GlnE"/>
</dbReference>
<feature type="region of interest" description="Adenylyl transferase" evidence="7">
    <location>
        <begin position="426"/>
        <end position="898"/>
    </location>
</feature>
<keyword evidence="2 7" id="KW-0548">Nucleotidyltransferase</keyword>
<evidence type="ECO:0000259" key="8">
    <source>
        <dbReference type="Pfam" id="PF03710"/>
    </source>
</evidence>
<protein>
    <recommendedName>
        <fullName evidence="7">Bifunctional glutamine synthetase adenylyltransferase/adenylyl-removing enzyme</fullName>
    </recommendedName>
    <alternativeName>
        <fullName evidence="7">ATP:glutamine synthetase adenylyltransferase</fullName>
    </alternativeName>
    <alternativeName>
        <fullName evidence="7">ATase</fullName>
    </alternativeName>
    <domain>
        <recommendedName>
            <fullName evidence="7">Glutamine synthetase adenylyl-L-tyrosine phosphorylase</fullName>
            <ecNumber evidence="7">2.7.7.89</ecNumber>
        </recommendedName>
        <alternativeName>
            <fullName evidence="7">Adenylyl removase</fullName>
            <shortName evidence="7">AR</shortName>
            <shortName evidence="7">AT-N</shortName>
        </alternativeName>
    </domain>
    <domain>
        <recommendedName>
            <fullName evidence="7">Glutamine synthetase adenylyl transferase</fullName>
            <ecNumber evidence="7">2.7.7.42</ecNumber>
        </recommendedName>
        <alternativeName>
            <fullName evidence="7">Adenylyl transferase</fullName>
            <shortName evidence="7">AT</shortName>
            <shortName evidence="7">AT-C</shortName>
        </alternativeName>
    </domain>
</protein>
<dbReference type="InterPro" id="IPR043519">
    <property type="entry name" value="NT_sf"/>
</dbReference>
<dbReference type="EC" id="2.7.7.42" evidence="7"/>
<feature type="domain" description="Glutamate-ammonia ligase adenylyltransferase repeated" evidence="8">
    <location>
        <begin position="521"/>
        <end position="756"/>
    </location>
</feature>
<dbReference type="GO" id="GO:0008882">
    <property type="term" value="F:[glutamate-ammonia-ligase] adenylyltransferase activity"/>
    <property type="evidence" value="ECO:0007669"/>
    <property type="project" value="UniProtKB-UniRule"/>
</dbReference>
<dbReference type="InterPro" id="IPR013546">
    <property type="entry name" value="PII_UdlTrfase/GS_AdlTrfase"/>
</dbReference>
<dbReference type="Gene3D" id="3.30.460.10">
    <property type="entry name" value="Beta Polymerase, domain 2"/>
    <property type="match status" value="2"/>
</dbReference>
<comment type="similarity">
    <text evidence="7">Belongs to the GlnE family.</text>
</comment>
<evidence type="ECO:0000256" key="6">
    <source>
        <dbReference type="ARBA" id="ARBA00023268"/>
    </source>
</evidence>
<dbReference type="Pfam" id="PF08335">
    <property type="entry name" value="GlnD_UR_UTase"/>
    <property type="match status" value="2"/>
</dbReference>
<organism evidence="10 11">
    <name type="scientific">Chromobacterium haemolyticum</name>
    <dbReference type="NCBI Taxonomy" id="394935"/>
    <lineage>
        <taxon>Bacteria</taxon>
        <taxon>Pseudomonadati</taxon>
        <taxon>Pseudomonadota</taxon>
        <taxon>Betaproteobacteria</taxon>
        <taxon>Neisseriales</taxon>
        <taxon>Chromobacteriaceae</taxon>
        <taxon>Chromobacterium</taxon>
    </lineage>
</organism>
<comment type="catalytic activity">
    <reaction evidence="7">
        <text>[glutamine synthetase]-O(4)-(5'-adenylyl)-L-tyrosine + phosphate = [glutamine synthetase]-L-tyrosine + ADP</text>
        <dbReference type="Rhea" id="RHEA:43716"/>
        <dbReference type="Rhea" id="RHEA-COMP:10660"/>
        <dbReference type="Rhea" id="RHEA-COMP:10661"/>
        <dbReference type="ChEBI" id="CHEBI:43474"/>
        <dbReference type="ChEBI" id="CHEBI:46858"/>
        <dbReference type="ChEBI" id="CHEBI:83624"/>
        <dbReference type="ChEBI" id="CHEBI:456216"/>
        <dbReference type="EC" id="2.7.7.89"/>
    </reaction>
</comment>
<evidence type="ECO:0000313" key="10">
    <source>
        <dbReference type="EMBL" id="OQS35265.1"/>
    </source>
</evidence>
<evidence type="ECO:0000256" key="2">
    <source>
        <dbReference type="ARBA" id="ARBA00022695"/>
    </source>
</evidence>
<dbReference type="NCBIfam" id="NF008292">
    <property type="entry name" value="PRK11072.1"/>
    <property type="match status" value="1"/>
</dbReference>
<dbReference type="FunFam" id="3.30.460.10:FF:000009">
    <property type="entry name" value="Bifunctional glutamine synthetase adenylyltransferase/adenylyl-removing enzyme"/>
    <property type="match status" value="1"/>
</dbReference>
<reference evidence="10 11" key="1">
    <citation type="submission" date="2017-02" db="EMBL/GenBank/DDBJ databases">
        <title>Chromobacterium haemolyticum H5244.</title>
        <authorList>
            <person name="Gulvik C.A."/>
        </authorList>
    </citation>
    <scope>NUCLEOTIDE SEQUENCE [LARGE SCALE GENOMIC DNA]</scope>
    <source>
        <strain evidence="10 11">H5244</strain>
    </source>
</reference>
<dbReference type="SUPFAM" id="SSF81593">
    <property type="entry name" value="Nucleotidyltransferase substrate binding subunit/domain"/>
    <property type="match status" value="2"/>
</dbReference>
<keyword evidence="1 7" id="KW-0808">Transferase</keyword>
<dbReference type="GO" id="GO:0047388">
    <property type="term" value="F:[glutamine synthetase]-adenylyl-L-tyrosine phosphorylase activity"/>
    <property type="evidence" value="ECO:0007669"/>
    <property type="project" value="UniProtKB-EC"/>
</dbReference>
<dbReference type="CDD" id="cd05401">
    <property type="entry name" value="NT_GlnE_GlnD_like"/>
    <property type="match status" value="2"/>
</dbReference>
<feature type="domain" description="PII-uridylyltransferase/Glutamine-synthetase adenylyltransferase" evidence="9">
    <location>
        <begin position="788"/>
        <end position="866"/>
    </location>
</feature>
<dbReference type="InterPro" id="IPR005190">
    <property type="entry name" value="GlnE_rpt_dom"/>
</dbReference>
<keyword evidence="6 7" id="KW-0511">Multifunctional enzyme</keyword>
<dbReference type="RefSeq" id="WP_081556391.1">
    <property type="nucleotide sequence ID" value="NZ_MUKV01000028.1"/>
</dbReference>
<dbReference type="GO" id="GO:0000820">
    <property type="term" value="P:regulation of glutamine family amino acid metabolic process"/>
    <property type="evidence" value="ECO:0007669"/>
    <property type="project" value="UniProtKB-UniRule"/>
</dbReference>
<dbReference type="GO" id="GO:0000287">
    <property type="term" value="F:magnesium ion binding"/>
    <property type="evidence" value="ECO:0007669"/>
    <property type="project" value="UniProtKB-UniRule"/>
</dbReference>
<evidence type="ECO:0000313" key="11">
    <source>
        <dbReference type="Proteomes" id="UP000192721"/>
    </source>
</evidence>
<evidence type="ECO:0000259" key="9">
    <source>
        <dbReference type="Pfam" id="PF08335"/>
    </source>
</evidence>
<keyword evidence="4 7" id="KW-0067">ATP-binding</keyword>
<proteinExistence type="inferred from homology"/>
<dbReference type="EC" id="2.7.7.89" evidence="7"/>
<dbReference type="EMBL" id="MUKV01000028">
    <property type="protein sequence ID" value="OQS35265.1"/>
    <property type="molecule type" value="Genomic_DNA"/>
</dbReference>
<dbReference type="GO" id="GO:0005524">
    <property type="term" value="F:ATP binding"/>
    <property type="evidence" value="ECO:0007669"/>
    <property type="project" value="UniProtKB-UniRule"/>
</dbReference>
<dbReference type="HAMAP" id="MF_00802">
    <property type="entry name" value="GlnE"/>
    <property type="match status" value="1"/>
</dbReference>
<evidence type="ECO:0000256" key="3">
    <source>
        <dbReference type="ARBA" id="ARBA00022741"/>
    </source>
</evidence>
<dbReference type="SUPFAM" id="SSF81301">
    <property type="entry name" value="Nucleotidyltransferase"/>
    <property type="match status" value="2"/>
</dbReference>
<evidence type="ECO:0000256" key="7">
    <source>
        <dbReference type="HAMAP-Rule" id="MF_00802"/>
    </source>
</evidence>
<name>A0A1W0CKG5_9NEIS</name>
<gene>
    <name evidence="7" type="primary">glnE</name>
    <name evidence="10" type="ORF">B0T45_17795</name>
</gene>
<dbReference type="AlphaFoldDB" id="A0A1W0CKG5"/>
<comment type="caution">
    <text evidence="10">The sequence shown here is derived from an EMBL/GenBank/DDBJ whole genome shotgun (WGS) entry which is preliminary data.</text>
</comment>
<dbReference type="Gene3D" id="1.20.120.1510">
    <property type="match status" value="1"/>
</dbReference>
<dbReference type="Pfam" id="PF03710">
    <property type="entry name" value="GlnE"/>
    <property type="match status" value="2"/>
</dbReference>
<comment type="function">
    <text evidence="7">Involved in the regulation of glutamine synthetase GlnA, a key enzyme in the process to assimilate ammonia. When cellular nitrogen levels are high, the C-terminal adenylyl transferase (AT) inactivates GlnA by covalent transfer of an adenylyl group from ATP to specific tyrosine residue of GlnA, thus reducing its activity. Conversely, when nitrogen levels are low, the N-terminal adenylyl removase (AR) activates GlnA by removing the adenylyl group by phosphorolysis, increasing its activity. The regulatory region of GlnE binds the signal transduction protein PII (GlnB) which indicates the nitrogen status of the cell.</text>
</comment>
<dbReference type="PANTHER" id="PTHR30621">
    <property type="entry name" value="GLUTAMINE SYNTHETASE ADENYLYLTRANSFERASE"/>
    <property type="match status" value="1"/>
</dbReference>
<feature type="region of interest" description="Adenylyl removase" evidence="7">
    <location>
        <begin position="1"/>
        <end position="414"/>
    </location>
</feature>
<evidence type="ECO:0000256" key="5">
    <source>
        <dbReference type="ARBA" id="ARBA00022842"/>
    </source>
</evidence>
<feature type="domain" description="Glutamate-ammonia ligase adenylyltransferase repeated" evidence="8">
    <location>
        <begin position="15"/>
        <end position="249"/>
    </location>
</feature>
<feature type="domain" description="PII-uridylyltransferase/Glutamine-synthetase adenylyltransferase" evidence="9">
    <location>
        <begin position="272"/>
        <end position="410"/>
    </location>
</feature>
<keyword evidence="5 7" id="KW-0460">Magnesium</keyword>
<dbReference type="FunFam" id="1.20.120.330:FF:000005">
    <property type="entry name" value="Bifunctional glutamine synthetase adenylyltransferase/adenylyl-removing enzyme"/>
    <property type="match status" value="1"/>
</dbReference>
<dbReference type="GO" id="GO:0005829">
    <property type="term" value="C:cytosol"/>
    <property type="evidence" value="ECO:0007669"/>
    <property type="project" value="TreeGrafter"/>
</dbReference>
<dbReference type="PANTHER" id="PTHR30621:SF0">
    <property type="entry name" value="BIFUNCTIONAL GLUTAMINE SYNTHETASE ADENYLYLTRANSFERASE_ADENYLYL-REMOVING ENZYME"/>
    <property type="match status" value="1"/>
</dbReference>
<keyword evidence="3 7" id="KW-0547">Nucleotide-binding</keyword>
<dbReference type="Proteomes" id="UP000192721">
    <property type="component" value="Unassembled WGS sequence"/>
</dbReference>
<comment type="catalytic activity">
    <reaction evidence="7">
        <text>[glutamine synthetase]-L-tyrosine + ATP = [glutamine synthetase]-O(4)-(5'-adenylyl)-L-tyrosine + diphosphate</text>
        <dbReference type="Rhea" id="RHEA:18589"/>
        <dbReference type="Rhea" id="RHEA-COMP:10660"/>
        <dbReference type="Rhea" id="RHEA-COMP:10661"/>
        <dbReference type="ChEBI" id="CHEBI:30616"/>
        <dbReference type="ChEBI" id="CHEBI:33019"/>
        <dbReference type="ChEBI" id="CHEBI:46858"/>
        <dbReference type="ChEBI" id="CHEBI:83624"/>
        <dbReference type="EC" id="2.7.7.42"/>
    </reaction>
</comment>
<dbReference type="Gene3D" id="1.20.120.330">
    <property type="entry name" value="Nucleotidyltransferases domain 2"/>
    <property type="match status" value="2"/>
</dbReference>
<comment type="cofactor">
    <cofactor evidence="7">
        <name>Mg(2+)</name>
        <dbReference type="ChEBI" id="CHEBI:18420"/>
    </cofactor>
</comment>
<evidence type="ECO:0000256" key="4">
    <source>
        <dbReference type="ARBA" id="ARBA00022840"/>
    </source>
</evidence>